<keyword evidence="3" id="KW-1133">Transmembrane helix</keyword>
<dbReference type="InterPro" id="IPR000160">
    <property type="entry name" value="GGDEF_dom"/>
</dbReference>
<evidence type="ECO:0000256" key="1">
    <source>
        <dbReference type="ARBA" id="ARBA00012528"/>
    </source>
</evidence>
<evidence type="ECO:0000256" key="3">
    <source>
        <dbReference type="SAM" id="Phobius"/>
    </source>
</evidence>
<gene>
    <name evidence="5" type="ORF">ACG01O_12085</name>
</gene>
<organism evidence="5 6">
    <name type="scientific">Pelomonas baiyunensis</name>
    <dbReference type="NCBI Taxonomy" id="3299026"/>
    <lineage>
        <taxon>Bacteria</taxon>
        <taxon>Pseudomonadati</taxon>
        <taxon>Pseudomonadota</taxon>
        <taxon>Betaproteobacteria</taxon>
        <taxon>Burkholderiales</taxon>
        <taxon>Sphaerotilaceae</taxon>
        <taxon>Roseateles</taxon>
    </lineage>
</organism>
<dbReference type="PANTHER" id="PTHR45138:SF9">
    <property type="entry name" value="DIGUANYLATE CYCLASE DGCM-RELATED"/>
    <property type="match status" value="1"/>
</dbReference>
<dbReference type="PANTHER" id="PTHR45138">
    <property type="entry name" value="REGULATORY COMPONENTS OF SENSORY TRANSDUCTION SYSTEM"/>
    <property type="match status" value="1"/>
</dbReference>
<dbReference type="PROSITE" id="PS50887">
    <property type="entry name" value="GGDEF"/>
    <property type="match status" value="1"/>
</dbReference>
<dbReference type="Gene3D" id="1.25.40.10">
    <property type="entry name" value="Tetratricopeptide repeat domain"/>
    <property type="match status" value="1"/>
</dbReference>
<comment type="catalytic activity">
    <reaction evidence="2">
        <text>2 GTP = 3',3'-c-di-GMP + 2 diphosphate</text>
        <dbReference type="Rhea" id="RHEA:24898"/>
        <dbReference type="ChEBI" id="CHEBI:33019"/>
        <dbReference type="ChEBI" id="CHEBI:37565"/>
        <dbReference type="ChEBI" id="CHEBI:58805"/>
        <dbReference type="EC" id="2.7.7.65"/>
    </reaction>
</comment>
<evidence type="ECO:0000313" key="5">
    <source>
        <dbReference type="EMBL" id="MFG6467352.1"/>
    </source>
</evidence>
<dbReference type="EC" id="2.7.7.65" evidence="1"/>
<dbReference type="SUPFAM" id="SSF48452">
    <property type="entry name" value="TPR-like"/>
    <property type="match status" value="2"/>
</dbReference>
<evidence type="ECO:0000256" key="2">
    <source>
        <dbReference type="ARBA" id="ARBA00034247"/>
    </source>
</evidence>
<dbReference type="NCBIfam" id="TIGR00254">
    <property type="entry name" value="GGDEF"/>
    <property type="match status" value="1"/>
</dbReference>
<comment type="caution">
    <text evidence="5">The sequence shown here is derived from an EMBL/GenBank/DDBJ whole genome shotgun (WGS) entry which is preliminary data.</text>
</comment>
<evidence type="ECO:0000259" key="4">
    <source>
        <dbReference type="PROSITE" id="PS50887"/>
    </source>
</evidence>
<dbReference type="InterPro" id="IPR043128">
    <property type="entry name" value="Rev_trsase/Diguanyl_cyclase"/>
</dbReference>
<evidence type="ECO:0000313" key="6">
    <source>
        <dbReference type="Proteomes" id="UP001606303"/>
    </source>
</evidence>
<feature type="transmembrane region" description="Helical" evidence="3">
    <location>
        <begin position="441"/>
        <end position="461"/>
    </location>
</feature>
<dbReference type="SUPFAM" id="SSF55073">
    <property type="entry name" value="Nucleotide cyclase"/>
    <property type="match status" value="1"/>
</dbReference>
<keyword evidence="6" id="KW-1185">Reference proteome</keyword>
<proteinExistence type="predicted"/>
<name>A0ABW7GZD3_9BURK</name>
<dbReference type="CDD" id="cd01949">
    <property type="entry name" value="GGDEF"/>
    <property type="match status" value="1"/>
</dbReference>
<keyword evidence="3" id="KW-0812">Transmembrane</keyword>
<protein>
    <recommendedName>
        <fullName evidence="1">diguanylate cyclase</fullName>
        <ecNumber evidence="1">2.7.7.65</ecNumber>
    </recommendedName>
</protein>
<dbReference type="RefSeq" id="WP_394384856.1">
    <property type="nucleotide sequence ID" value="NZ_JBIGIB010000003.1"/>
</dbReference>
<accession>A0ABW7GZD3</accession>
<dbReference type="InterPro" id="IPR029787">
    <property type="entry name" value="Nucleotide_cyclase"/>
</dbReference>
<keyword evidence="5" id="KW-0548">Nucleotidyltransferase</keyword>
<keyword evidence="3" id="KW-0472">Membrane</keyword>
<dbReference type="InterPro" id="IPR050469">
    <property type="entry name" value="Diguanylate_Cyclase"/>
</dbReference>
<dbReference type="Proteomes" id="UP001606303">
    <property type="component" value="Unassembled WGS sequence"/>
</dbReference>
<sequence>MPAPLAFRTLLCTLGTALFLLTGCSPGGSDAGGSAASAASAVLDEALAQDLVRIERAAAAKPAQLELELRARGENLPAGSPALLEVLALRGHLAGLARDRNGVDQINQQLQDWPAGPGRASAVVAAASVGADFQRGQGDLREARKLLLAVDPQVLAASGPVFQWRHHHQLVSILGDSGELDAALTHGHAALRLAEQLAQPWRVALSLCDLAFTSDRADTPARARQLITQALAEAQRDPDPMTLNRVHTMRGIIYANDADQSITLQSTFDALDFATRAGADSVRALGLANFADYHLRQGHPARALELAEQALPLARATRNSSAESLARSNIGLARIAMGQVAKGRADVLAGITLDEQQGALAYASAGWEELAQYLERAGDLSGAVSAYREHRRVSERVLRDETRKLLLEAQERQAAEQRAREIELLNRDNALKAEQVHQRNLALMLWVALGGCVLVSLVLLWQAFRRVRRTNEALAHSNASLKRQSETDPLTGLANRRHFQAVIKSMQQGDGLAASLFLIDIDHFKRINDSQGHAAGDAVLIDIAGRLRQAVRDGDLVVRWGGEEFLVVANSRDGQFATQLAQRLLDLIGTQPVVHEGRAIAVTASIGFVTLPVPPNALRLTWERAIDLVDTVMYLAKAHGRNKAYGVERIDAPDALAAAELTAQLETAWSEGRVGLQLLTGPTGDRT</sequence>
<dbReference type="GO" id="GO:0052621">
    <property type="term" value="F:diguanylate cyclase activity"/>
    <property type="evidence" value="ECO:0007669"/>
    <property type="project" value="UniProtKB-EC"/>
</dbReference>
<dbReference type="InterPro" id="IPR011990">
    <property type="entry name" value="TPR-like_helical_dom_sf"/>
</dbReference>
<dbReference type="EMBL" id="JBIGIB010000003">
    <property type="protein sequence ID" value="MFG6467352.1"/>
    <property type="molecule type" value="Genomic_DNA"/>
</dbReference>
<dbReference type="Gene3D" id="3.30.70.270">
    <property type="match status" value="1"/>
</dbReference>
<dbReference type="SMART" id="SM00267">
    <property type="entry name" value="GGDEF"/>
    <property type="match status" value="1"/>
</dbReference>
<feature type="domain" description="GGDEF" evidence="4">
    <location>
        <begin position="512"/>
        <end position="649"/>
    </location>
</feature>
<dbReference type="Pfam" id="PF00990">
    <property type="entry name" value="GGDEF"/>
    <property type="match status" value="1"/>
</dbReference>
<keyword evidence="5" id="KW-0808">Transferase</keyword>
<reference evidence="5 6" key="1">
    <citation type="submission" date="2024-08" db="EMBL/GenBank/DDBJ databases">
        <authorList>
            <person name="Lu H."/>
        </authorList>
    </citation>
    <scope>NUCLEOTIDE SEQUENCE [LARGE SCALE GENOMIC DNA]</scope>
    <source>
        <strain evidence="5 6">BYS87W</strain>
    </source>
</reference>